<keyword evidence="1" id="KW-1133">Transmembrane helix</keyword>
<evidence type="ECO:0000313" key="2">
    <source>
        <dbReference type="EMBL" id="MDG5754830.1"/>
    </source>
</evidence>
<name>A0ABT6H645_9BACI</name>
<organism evidence="2 3">
    <name type="scientific">Ectobacillus antri</name>
    <dbReference type="NCBI Taxonomy" id="2486280"/>
    <lineage>
        <taxon>Bacteria</taxon>
        <taxon>Bacillati</taxon>
        <taxon>Bacillota</taxon>
        <taxon>Bacilli</taxon>
        <taxon>Bacillales</taxon>
        <taxon>Bacillaceae</taxon>
        <taxon>Ectobacillus</taxon>
    </lineage>
</organism>
<keyword evidence="1" id="KW-0812">Transmembrane</keyword>
<protein>
    <submittedName>
        <fullName evidence="2">DUF5316 family protein</fullName>
    </submittedName>
</protein>
<feature type="transmembrane region" description="Helical" evidence="1">
    <location>
        <begin position="6"/>
        <end position="28"/>
    </location>
</feature>
<keyword evidence="1" id="KW-0472">Membrane</keyword>
<dbReference type="RefSeq" id="WP_124565191.1">
    <property type="nucleotide sequence ID" value="NZ_JARRRY010000013.1"/>
</dbReference>
<reference evidence="2 3" key="1">
    <citation type="submission" date="2023-04" db="EMBL/GenBank/DDBJ databases">
        <title>Ectobacillus antri isolated from activated sludge.</title>
        <authorList>
            <person name="Yan P."/>
            <person name="Liu X."/>
        </authorList>
    </citation>
    <scope>NUCLEOTIDE SEQUENCE [LARGE SCALE GENOMIC DNA]</scope>
    <source>
        <strain evidence="2 3">C18H</strain>
    </source>
</reference>
<dbReference type="InterPro" id="IPR035167">
    <property type="entry name" value="DUF5316"/>
</dbReference>
<feature type="transmembrane region" description="Helical" evidence="1">
    <location>
        <begin position="49"/>
        <end position="69"/>
    </location>
</feature>
<dbReference type="Proteomes" id="UP001218246">
    <property type="component" value="Unassembled WGS sequence"/>
</dbReference>
<accession>A0ABT6H645</accession>
<evidence type="ECO:0000313" key="3">
    <source>
        <dbReference type="Proteomes" id="UP001218246"/>
    </source>
</evidence>
<gene>
    <name evidence="2" type="ORF">P6P90_12750</name>
</gene>
<proteinExistence type="predicted"/>
<evidence type="ECO:0000256" key="1">
    <source>
        <dbReference type="SAM" id="Phobius"/>
    </source>
</evidence>
<sequence>MDLFTTLLMISITCFVISGVFLNIWVNGDRQRANFHSETKQHRTFRERVGLWSGSVGLLFLGVALITYFV</sequence>
<keyword evidence="3" id="KW-1185">Reference proteome</keyword>
<dbReference type="Pfam" id="PF17247">
    <property type="entry name" value="DUF5316"/>
    <property type="match status" value="1"/>
</dbReference>
<comment type="caution">
    <text evidence="2">The sequence shown here is derived from an EMBL/GenBank/DDBJ whole genome shotgun (WGS) entry which is preliminary data.</text>
</comment>
<dbReference type="EMBL" id="JARULN010000013">
    <property type="protein sequence ID" value="MDG5754830.1"/>
    <property type="molecule type" value="Genomic_DNA"/>
</dbReference>